<keyword evidence="3" id="KW-1185">Reference proteome</keyword>
<sequence>MESVFVHVGSNVRKMMKAKGITVSSAARYLEMSPSGVYDIFKRKQIIDEYLLGRIAQLLSVSEAALLSGSGRQAESAGERDSNELQASFDYERIVLDLRKEVEFLRQQIIQKDVLLDRLLRKLVD</sequence>
<dbReference type="InterPro" id="IPR001387">
    <property type="entry name" value="Cro/C1-type_HTH"/>
</dbReference>
<dbReference type="GO" id="GO:0003677">
    <property type="term" value="F:DNA binding"/>
    <property type="evidence" value="ECO:0007669"/>
    <property type="project" value="InterPro"/>
</dbReference>
<organism evidence="2 3">
    <name type="scientific">Siphonobacter aquaeclarae</name>
    <dbReference type="NCBI Taxonomy" id="563176"/>
    <lineage>
        <taxon>Bacteria</taxon>
        <taxon>Pseudomonadati</taxon>
        <taxon>Bacteroidota</taxon>
        <taxon>Cytophagia</taxon>
        <taxon>Cytophagales</taxon>
        <taxon>Cytophagaceae</taxon>
        <taxon>Siphonobacter</taxon>
    </lineage>
</organism>
<dbReference type="OrthoDB" id="1859224at2"/>
<dbReference type="SUPFAM" id="SSF47413">
    <property type="entry name" value="lambda repressor-like DNA-binding domains"/>
    <property type="match status" value="1"/>
</dbReference>
<dbReference type="InterPro" id="IPR010982">
    <property type="entry name" value="Lambda_DNA-bd_dom_sf"/>
</dbReference>
<accession>A0A1G9I4K2</accession>
<proteinExistence type="predicted"/>
<dbReference type="RefSeq" id="WP_093196853.1">
    <property type="nucleotide sequence ID" value="NZ_FNGS01000001.1"/>
</dbReference>
<dbReference type="Gene3D" id="1.10.260.40">
    <property type="entry name" value="lambda repressor-like DNA-binding domains"/>
    <property type="match status" value="1"/>
</dbReference>
<protein>
    <submittedName>
        <fullName evidence="2">Helix-turn-helix</fullName>
    </submittedName>
</protein>
<gene>
    <name evidence="2" type="ORF">SAMN04488090_0328</name>
</gene>
<evidence type="ECO:0000313" key="2">
    <source>
        <dbReference type="EMBL" id="SDL19975.1"/>
    </source>
</evidence>
<dbReference type="AlphaFoldDB" id="A0A1G9I4K2"/>
<evidence type="ECO:0000313" key="3">
    <source>
        <dbReference type="Proteomes" id="UP000198901"/>
    </source>
</evidence>
<reference evidence="2 3" key="1">
    <citation type="submission" date="2016-10" db="EMBL/GenBank/DDBJ databases">
        <authorList>
            <person name="de Groot N.N."/>
        </authorList>
    </citation>
    <scope>NUCLEOTIDE SEQUENCE [LARGE SCALE GENOMIC DNA]</scope>
    <source>
        <strain evidence="2 3">DSM 21668</strain>
    </source>
</reference>
<dbReference type="CDD" id="cd00093">
    <property type="entry name" value="HTH_XRE"/>
    <property type="match status" value="1"/>
</dbReference>
<name>A0A1G9I4K2_9BACT</name>
<dbReference type="Proteomes" id="UP000198901">
    <property type="component" value="Unassembled WGS sequence"/>
</dbReference>
<feature type="domain" description="HTH cro/C1-type" evidence="1">
    <location>
        <begin position="12"/>
        <end position="66"/>
    </location>
</feature>
<dbReference type="PROSITE" id="PS50943">
    <property type="entry name" value="HTH_CROC1"/>
    <property type="match status" value="1"/>
</dbReference>
<dbReference type="SMART" id="SM00530">
    <property type="entry name" value="HTH_XRE"/>
    <property type="match status" value="1"/>
</dbReference>
<evidence type="ECO:0000259" key="1">
    <source>
        <dbReference type="PROSITE" id="PS50943"/>
    </source>
</evidence>
<dbReference type="EMBL" id="FNGS01000001">
    <property type="protein sequence ID" value="SDL19975.1"/>
    <property type="molecule type" value="Genomic_DNA"/>
</dbReference>
<dbReference type="Pfam" id="PF01381">
    <property type="entry name" value="HTH_3"/>
    <property type="match status" value="1"/>
</dbReference>